<feature type="coiled-coil region" evidence="2">
    <location>
        <begin position="56"/>
        <end position="83"/>
    </location>
</feature>
<dbReference type="Proteomes" id="UP001154322">
    <property type="component" value="Unassembled WGS sequence"/>
</dbReference>
<reference evidence="4" key="1">
    <citation type="submission" date="2022-06" db="EMBL/GenBank/DDBJ databases">
        <authorList>
            <person name="Dietemann V."/>
            <person name="Ory F."/>
            <person name="Dainat B."/>
            <person name="Oberhansli S."/>
        </authorList>
    </citation>
    <scope>NUCLEOTIDE SEQUENCE</scope>
    <source>
        <strain evidence="4">Ena-SAMPLE-TAB-26-04-2022-14:26:32:270-5432</strain>
    </source>
</reference>
<keyword evidence="2" id="KW-0175">Coiled coil</keyword>
<evidence type="ECO:0000313" key="5">
    <source>
        <dbReference type="Proteomes" id="UP001154322"/>
    </source>
</evidence>
<dbReference type="CDD" id="cd12797">
    <property type="entry name" value="M23_peptidase"/>
    <property type="match status" value="1"/>
</dbReference>
<keyword evidence="5" id="KW-1185">Reference proteome</keyword>
<proteinExistence type="predicted"/>
<dbReference type="Pfam" id="PF01551">
    <property type="entry name" value="Peptidase_M23"/>
    <property type="match status" value="1"/>
</dbReference>
<dbReference type="Gene3D" id="2.70.70.10">
    <property type="entry name" value="Glucose Permease (Domain IIA)"/>
    <property type="match status" value="1"/>
</dbReference>
<gene>
    <name evidence="4" type="ORF">WJ0W_000554</name>
</gene>
<evidence type="ECO:0000256" key="2">
    <source>
        <dbReference type="SAM" id="Coils"/>
    </source>
</evidence>
<dbReference type="PANTHER" id="PTHR21666">
    <property type="entry name" value="PEPTIDASE-RELATED"/>
    <property type="match status" value="1"/>
</dbReference>
<dbReference type="EMBL" id="CALYLO010000001">
    <property type="protein sequence ID" value="CAH8243327.1"/>
    <property type="molecule type" value="Genomic_DNA"/>
</dbReference>
<accession>A0ABN8TX83</accession>
<feature type="domain" description="M23ase beta-sheet core" evidence="3">
    <location>
        <begin position="235"/>
        <end position="329"/>
    </location>
</feature>
<evidence type="ECO:0000259" key="3">
    <source>
        <dbReference type="Pfam" id="PF01551"/>
    </source>
</evidence>
<comment type="caution">
    <text evidence="4">The sequence shown here is derived from an EMBL/GenBank/DDBJ whole genome shotgun (WGS) entry which is preliminary data.</text>
</comment>
<dbReference type="InterPro" id="IPR016047">
    <property type="entry name" value="M23ase_b-sheet_dom"/>
</dbReference>
<name>A0ABN8TX83_9BACL</name>
<sequence length="341" mass="37445">MTTKRSKRWTWMLIRGAGRPAVQFSMPTLLITVAGIAVIVSITAAITLVIAQTASLNTMRSQQAKLESDITEKKEQLALAHRQLSALVTESNKMKERMDQVAQWELQLKQYLRASGEAVPSPAGSSSGKTYSLGEASRLPVGGEYIQAWSDDSPPDVRPHLLTAPSNSLADTHRQLRRMEATWQRWMRTMPALLLQAETFKQRLDSTPTFWPTDSTYVTSRFGSRSDPFFGSSAFHSGLDIGGDMGDPVYAAADGKVIASNYDKMKGNYLIIDHGSSLTTRYLHLSERSVHTGDQVSKGQVIGKMGSTGRSTGAHLHFEVRKGEEAVDPAIYIGAGDKSRK</sequence>
<organism evidence="4 5">
    <name type="scientific">Paenibacillus melissococcoides</name>
    <dbReference type="NCBI Taxonomy" id="2912268"/>
    <lineage>
        <taxon>Bacteria</taxon>
        <taxon>Bacillati</taxon>
        <taxon>Bacillota</taxon>
        <taxon>Bacilli</taxon>
        <taxon>Bacillales</taxon>
        <taxon>Paenibacillaceae</taxon>
        <taxon>Paenibacillus</taxon>
    </lineage>
</organism>
<evidence type="ECO:0000256" key="1">
    <source>
        <dbReference type="ARBA" id="ARBA00022729"/>
    </source>
</evidence>
<dbReference type="InterPro" id="IPR050570">
    <property type="entry name" value="Cell_wall_metabolism_enzyme"/>
</dbReference>
<dbReference type="InterPro" id="IPR011055">
    <property type="entry name" value="Dup_hybrid_motif"/>
</dbReference>
<keyword evidence="1" id="KW-0732">Signal</keyword>
<dbReference type="RefSeq" id="WP_261948742.1">
    <property type="nucleotide sequence ID" value="NZ_CALYLO010000001.1"/>
</dbReference>
<evidence type="ECO:0000313" key="4">
    <source>
        <dbReference type="EMBL" id="CAH8243327.1"/>
    </source>
</evidence>
<dbReference type="SUPFAM" id="SSF51261">
    <property type="entry name" value="Duplicated hybrid motif"/>
    <property type="match status" value="1"/>
</dbReference>
<dbReference type="PANTHER" id="PTHR21666:SF289">
    <property type="entry name" value="L-ALA--D-GLU ENDOPEPTIDASE"/>
    <property type="match status" value="1"/>
</dbReference>
<protein>
    <submittedName>
        <fullName evidence="4">M23 family metallopeptidase</fullName>
    </submittedName>
</protein>